<dbReference type="CDD" id="cd00093">
    <property type="entry name" value="HTH_XRE"/>
    <property type="match status" value="1"/>
</dbReference>
<keyword evidence="4" id="KW-1185">Reference proteome</keyword>
<dbReference type="Proteomes" id="UP001244427">
    <property type="component" value="Unassembled WGS sequence"/>
</dbReference>
<gene>
    <name evidence="3" type="ORF">QFZ53_002736</name>
</gene>
<dbReference type="InterPro" id="IPR001387">
    <property type="entry name" value="Cro/C1-type_HTH"/>
</dbReference>
<feature type="domain" description="HTH cro/C1-type" evidence="2">
    <location>
        <begin position="12"/>
        <end position="66"/>
    </location>
</feature>
<name>A0AAW8EYJ5_9MICO</name>
<dbReference type="Pfam" id="PF01381">
    <property type="entry name" value="HTH_3"/>
    <property type="match status" value="1"/>
</dbReference>
<comment type="caution">
    <text evidence="3">The sequence shown here is derived from an EMBL/GenBank/DDBJ whole genome shotgun (WGS) entry which is preliminary data.</text>
</comment>
<dbReference type="SUPFAM" id="SSF47413">
    <property type="entry name" value="lambda repressor-like DNA-binding domains"/>
    <property type="match status" value="1"/>
</dbReference>
<dbReference type="PANTHER" id="PTHR43236:SF1">
    <property type="entry name" value="BLL7220 PROTEIN"/>
    <property type="match status" value="1"/>
</dbReference>
<sequence length="371" mass="40502">MSMDTASVGARIADARERAGLTQAELATETGIARTALAKIERGIRGVGALEIASIARALSARIEWFLTDPPAALVSYRLREGDDMEVATINTRLERLARDVESVQELEPSLVPTALEAQTPLRSIAEAERLAEHARQLCGLDGREPINDLIDVVGGLGLFAFSQELGADTADAGTILLSRGAVSLVNSTGSVGRRRLSLAHELGHYLLADDYTIDWRIANRSSSDETEARIDRFARAFLAPEAGLRTFWMSTRGDHSIRDAAVQTASRFRIDMSTLARRLQDLGLADQSECSEVRSAKTLQGDIVGFGLVVPHDLEGTTVPSRFGQAVLKLYRQKRLSTERALSLLQGTLNAEDLPETNRSHEDEIWDLLT</sequence>
<dbReference type="AlphaFoldDB" id="A0AAW8EYJ5"/>
<dbReference type="EMBL" id="JAUSXV010000001">
    <property type="protein sequence ID" value="MDQ0648540.1"/>
    <property type="molecule type" value="Genomic_DNA"/>
</dbReference>
<dbReference type="Gene3D" id="1.10.260.40">
    <property type="entry name" value="lambda repressor-like DNA-binding domains"/>
    <property type="match status" value="1"/>
</dbReference>
<accession>A0AAW8EYJ5</accession>
<dbReference type="InterPro" id="IPR010982">
    <property type="entry name" value="Lambda_DNA-bd_dom_sf"/>
</dbReference>
<evidence type="ECO:0000313" key="4">
    <source>
        <dbReference type="Proteomes" id="UP001244427"/>
    </source>
</evidence>
<evidence type="ECO:0000256" key="1">
    <source>
        <dbReference type="ARBA" id="ARBA00007227"/>
    </source>
</evidence>
<dbReference type="Gene3D" id="1.10.10.2910">
    <property type="match status" value="1"/>
</dbReference>
<organism evidence="3 4">
    <name type="scientific">Microbacterium natoriense</name>
    <dbReference type="NCBI Taxonomy" id="284570"/>
    <lineage>
        <taxon>Bacteria</taxon>
        <taxon>Bacillati</taxon>
        <taxon>Actinomycetota</taxon>
        <taxon>Actinomycetes</taxon>
        <taxon>Micrococcales</taxon>
        <taxon>Microbacteriaceae</taxon>
        <taxon>Microbacterium</taxon>
    </lineage>
</organism>
<evidence type="ECO:0000313" key="3">
    <source>
        <dbReference type="EMBL" id="MDQ0648540.1"/>
    </source>
</evidence>
<dbReference type="GO" id="GO:0003677">
    <property type="term" value="F:DNA binding"/>
    <property type="evidence" value="ECO:0007669"/>
    <property type="project" value="InterPro"/>
</dbReference>
<dbReference type="RefSeq" id="WP_307297317.1">
    <property type="nucleotide sequence ID" value="NZ_JAUSXV010000001.1"/>
</dbReference>
<dbReference type="InterPro" id="IPR010359">
    <property type="entry name" value="IrrE_HExxH"/>
</dbReference>
<proteinExistence type="inferred from homology"/>
<dbReference type="PROSITE" id="PS50943">
    <property type="entry name" value="HTH_CROC1"/>
    <property type="match status" value="1"/>
</dbReference>
<comment type="similarity">
    <text evidence="1">Belongs to the short-chain fatty acyl-CoA assimilation regulator (ScfR) family.</text>
</comment>
<dbReference type="PANTHER" id="PTHR43236">
    <property type="entry name" value="ANTITOXIN HIGA1"/>
    <property type="match status" value="1"/>
</dbReference>
<dbReference type="Pfam" id="PF06114">
    <property type="entry name" value="Peptidase_M78"/>
    <property type="match status" value="1"/>
</dbReference>
<dbReference type="SMART" id="SM00530">
    <property type="entry name" value="HTH_XRE"/>
    <property type="match status" value="1"/>
</dbReference>
<evidence type="ECO:0000259" key="2">
    <source>
        <dbReference type="PROSITE" id="PS50943"/>
    </source>
</evidence>
<protein>
    <submittedName>
        <fullName evidence="3">Zn-dependent peptidase ImmA (M78 family)/DNA-binding XRE family transcriptional regulator</fullName>
    </submittedName>
</protein>
<dbReference type="InterPro" id="IPR052345">
    <property type="entry name" value="Rad_response_metalloprotease"/>
</dbReference>
<reference evidence="3 4" key="1">
    <citation type="submission" date="2023-07" db="EMBL/GenBank/DDBJ databases">
        <title>Comparative genomics of wheat-associated soil bacteria to identify genetic determinants of phenazine resistance.</title>
        <authorList>
            <person name="Mouncey N."/>
        </authorList>
    </citation>
    <scope>NUCLEOTIDE SEQUENCE [LARGE SCALE GENOMIC DNA]</scope>
    <source>
        <strain evidence="3 4">W4I9-1</strain>
    </source>
</reference>